<dbReference type="EMBL" id="CP001965">
    <property type="protein sequence ID" value="ADE11501.1"/>
    <property type="molecule type" value="Genomic_DNA"/>
</dbReference>
<accession>D5CRB5</accession>
<organism evidence="1 2">
    <name type="scientific">Sideroxydans lithotrophicus (strain ES-1)</name>
    <dbReference type="NCBI Taxonomy" id="580332"/>
    <lineage>
        <taxon>Bacteria</taxon>
        <taxon>Pseudomonadati</taxon>
        <taxon>Pseudomonadota</taxon>
        <taxon>Betaproteobacteria</taxon>
        <taxon>Nitrosomonadales</taxon>
        <taxon>Gallionellaceae</taxon>
        <taxon>Sideroxydans</taxon>
    </lineage>
</organism>
<sequence>MGAARRFSNLKSTPSGVARQLVTFLVLPRKVTQRSRPRFAAHFVGSLESLQTSGAAQLALAGHTKRAPPRSSNSARLNLRLFTAFRGGAQGMELQNPNPKTSEAGNARLAQKTRSVRKAHTKPLCLTVPCTPPSSAERPGVVRRICSSTWPRSGSCEFMRRPGRSSNAGNPQSGRRTGVAFFLVTFSLAKQEKVTSCRATPDGFRWVALRSTPPTLATFTHFLNTPFSHQNLVLTPG</sequence>
<proteinExistence type="predicted"/>
<dbReference type="Proteomes" id="UP000001625">
    <property type="component" value="Chromosome"/>
</dbReference>
<keyword evidence="2" id="KW-1185">Reference proteome</keyword>
<reference evidence="1 2" key="1">
    <citation type="submission" date="2010-03" db="EMBL/GenBank/DDBJ databases">
        <title>Complete sequence of Sideroxydans lithotrophicus ES-1.</title>
        <authorList>
            <consortium name="US DOE Joint Genome Institute"/>
            <person name="Lucas S."/>
            <person name="Copeland A."/>
            <person name="Lapidus A."/>
            <person name="Cheng J.-F."/>
            <person name="Bruce D."/>
            <person name="Goodwin L."/>
            <person name="Pitluck S."/>
            <person name="Munk A.C."/>
            <person name="Detter J.C."/>
            <person name="Han C."/>
            <person name="Tapia R."/>
            <person name="Larimer F."/>
            <person name="Land M."/>
            <person name="Hauser L."/>
            <person name="Kyrpides N."/>
            <person name="Ivanova N."/>
            <person name="Emerson D."/>
            <person name="Woyke T."/>
        </authorList>
    </citation>
    <scope>NUCLEOTIDE SEQUENCE [LARGE SCALE GENOMIC DNA]</scope>
    <source>
        <strain evidence="1 2">ES-1</strain>
    </source>
</reference>
<dbReference type="AlphaFoldDB" id="D5CRB5"/>
<name>D5CRB5_SIDLE</name>
<evidence type="ECO:0000313" key="1">
    <source>
        <dbReference type="EMBL" id="ADE11501.1"/>
    </source>
</evidence>
<evidence type="ECO:0000313" key="2">
    <source>
        <dbReference type="Proteomes" id="UP000001625"/>
    </source>
</evidence>
<dbReference type="HOGENOM" id="CLU_1170023_0_0_4"/>
<dbReference type="KEGG" id="slt:Slit_1264"/>
<gene>
    <name evidence="1" type="ordered locus">Slit_1264</name>
</gene>
<protein>
    <submittedName>
        <fullName evidence="1">Uncharacterized protein</fullName>
    </submittedName>
</protein>